<feature type="region of interest" description="Disordered" evidence="4">
    <location>
        <begin position="37"/>
        <end position="62"/>
    </location>
</feature>
<dbReference type="PANTHER" id="PTHR10901">
    <property type="entry name" value="TROPOMODULIN"/>
    <property type="match status" value="1"/>
</dbReference>
<keyword evidence="2" id="KW-0963">Cytoplasm</keyword>
<dbReference type="OrthoDB" id="2163268at2759"/>
<dbReference type="GO" id="GO:0005856">
    <property type="term" value="C:cytoskeleton"/>
    <property type="evidence" value="ECO:0007669"/>
    <property type="project" value="UniProtKB-SubCell"/>
</dbReference>
<dbReference type="GO" id="GO:0030016">
    <property type="term" value="C:myofibril"/>
    <property type="evidence" value="ECO:0007669"/>
    <property type="project" value="TreeGrafter"/>
</dbReference>
<accession>A0A9Q1H5F3</accession>
<reference evidence="5" key="1">
    <citation type="submission" date="2021-10" db="EMBL/GenBank/DDBJ databases">
        <title>Tropical sea cucumber genome reveals ecological adaptation and Cuvierian tubules defense mechanism.</title>
        <authorList>
            <person name="Chen T."/>
        </authorList>
    </citation>
    <scope>NUCLEOTIDE SEQUENCE</scope>
    <source>
        <strain evidence="5">Nanhai2018</strain>
        <tissue evidence="5">Muscle</tissue>
    </source>
</reference>
<dbReference type="Pfam" id="PF13516">
    <property type="entry name" value="LRR_6"/>
    <property type="match status" value="2"/>
</dbReference>
<comment type="subcellular location">
    <subcellularLocation>
        <location evidence="1">Cytoplasm</location>
        <location evidence="1">Cytoskeleton</location>
    </subcellularLocation>
</comment>
<evidence type="ECO:0000256" key="3">
    <source>
        <dbReference type="ARBA" id="ARBA00023212"/>
    </source>
</evidence>
<sequence length="355" mass="40116">MPTVNMANTDLSDKYKDMEAEEILATLTEEELEQIANEMDPDDSLLPPSERTRYKVNKDPTGPFNRQALMEFLEKKAKEDPDWEEHVPYKSGEKRGKVFTPKKEEEKKVEENGQKIEIGEEWENALEEASEGDLVELAGILGLHSMLDQDQYNAALRDDKLDEDRRTFSGPAKFSPLKLQTAEPPNDTDVEKSLEQLQKNDASLTELNLNNIKNMSLETVKNILGALESNSKLTSLSMAGTRIGDESAQALADMLKKNKALKSLNVESNFISGEGVKLIMTAMKENSTLMELRMANQRMMMGIQVETEVANILVNDNKTIIKFGLAFQHAGPRRKAHDAVLRNYELIRKQRTKKE</sequence>
<dbReference type="GO" id="GO:0007015">
    <property type="term" value="P:actin filament organization"/>
    <property type="evidence" value="ECO:0007669"/>
    <property type="project" value="TreeGrafter"/>
</dbReference>
<feature type="region of interest" description="Disordered" evidence="4">
    <location>
        <begin position="75"/>
        <end position="114"/>
    </location>
</feature>
<dbReference type="SUPFAM" id="SSF52047">
    <property type="entry name" value="RNI-like"/>
    <property type="match status" value="1"/>
</dbReference>
<organism evidence="5 6">
    <name type="scientific">Holothuria leucospilota</name>
    <name type="common">Black long sea cucumber</name>
    <name type="synonym">Mertensiothuria leucospilota</name>
    <dbReference type="NCBI Taxonomy" id="206669"/>
    <lineage>
        <taxon>Eukaryota</taxon>
        <taxon>Metazoa</taxon>
        <taxon>Echinodermata</taxon>
        <taxon>Eleutherozoa</taxon>
        <taxon>Echinozoa</taxon>
        <taxon>Holothuroidea</taxon>
        <taxon>Aspidochirotacea</taxon>
        <taxon>Aspidochirotida</taxon>
        <taxon>Holothuriidae</taxon>
        <taxon>Holothuria</taxon>
    </lineage>
</organism>
<dbReference type="InterPro" id="IPR004934">
    <property type="entry name" value="TMOD"/>
</dbReference>
<dbReference type="PANTHER" id="PTHR10901:SF6">
    <property type="entry name" value="TROPOMODULIN, ISOFORM N"/>
    <property type="match status" value="1"/>
</dbReference>
<comment type="caution">
    <text evidence="5">The sequence shown here is derived from an EMBL/GenBank/DDBJ whole genome shotgun (WGS) entry which is preliminary data.</text>
</comment>
<dbReference type="Proteomes" id="UP001152320">
    <property type="component" value="Chromosome 9"/>
</dbReference>
<dbReference type="AlphaFoldDB" id="A0A9Q1H5F3"/>
<feature type="region of interest" description="Disordered" evidence="4">
    <location>
        <begin position="166"/>
        <end position="191"/>
    </location>
</feature>
<evidence type="ECO:0000313" key="5">
    <source>
        <dbReference type="EMBL" id="KAJ8036162.1"/>
    </source>
</evidence>
<evidence type="ECO:0000256" key="4">
    <source>
        <dbReference type="SAM" id="MobiDB-lite"/>
    </source>
</evidence>
<evidence type="ECO:0000256" key="2">
    <source>
        <dbReference type="ARBA" id="ARBA00022490"/>
    </source>
</evidence>
<protein>
    <submittedName>
        <fullName evidence="5">Tropomodulin-3</fullName>
    </submittedName>
</protein>
<dbReference type="GO" id="GO:0051694">
    <property type="term" value="P:pointed-end actin filament capping"/>
    <property type="evidence" value="ECO:0007669"/>
    <property type="project" value="InterPro"/>
</dbReference>
<dbReference type="SMART" id="SM00368">
    <property type="entry name" value="LRR_RI"/>
    <property type="match status" value="2"/>
</dbReference>
<dbReference type="EMBL" id="JAIZAY010000009">
    <property type="protein sequence ID" value="KAJ8036162.1"/>
    <property type="molecule type" value="Genomic_DNA"/>
</dbReference>
<proteinExistence type="predicted"/>
<dbReference type="InterPro" id="IPR032675">
    <property type="entry name" value="LRR_dom_sf"/>
</dbReference>
<gene>
    <name evidence="5" type="ORF">HOLleu_20049</name>
</gene>
<evidence type="ECO:0000313" key="6">
    <source>
        <dbReference type="Proteomes" id="UP001152320"/>
    </source>
</evidence>
<dbReference type="InterPro" id="IPR001611">
    <property type="entry name" value="Leu-rich_rpt"/>
</dbReference>
<keyword evidence="6" id="KW-1185">Reference proteome</keyword>
<dbReference type="Gene3D" id="3.80.10.10">
    <property type="entry name" value="Ribonuclease Inhibitor"/>
    <property type="match status" value="1"/>
</dbReference>
<name>A0A9Q1H5F3_HOLLE</name>
<evidence type="ECO:0000256" key="1">
    <source>
        <dbReference type="ARBA" id="ARBA00004245"/>
    </source>
</evidence>
<keyword evidence="3" id="KW-0206">Cytoskeleton</keyword>
<dbReference type="GO" id="GO:0005523">
    <property type="term" value="F:tropomyosin binding"/>
    <property type="evidence" value="ECO:0007669"/>
    <property type="project" value="InterPro"/>
</dbReference>
<dbReference type="GO" id="GO:0030239">
    <property type="term" value="P:myofibril assembly"/>
    <property type="evidence" value="ECO:0007669"/>
    <property type="project" value="TreeGrafter"/>
</dbReference>
<dbReference type="Pfam" id="PF03250">
    <property type="entry name" value="Tropomodulin"/>
    <property type="match status" value="1"/>
</dbReference>